<evidence type="ECO:0000313" key="3">
    <source>
        <dbReference type="Proteomes" id="UP000541444"/>
    </source>
</evidence>
<sequence length="525" mass="59240">MDLWEIESSFQRAASIDQNGATTYAEMAKENLSRSCSLEQLPTPGKRGEFPSIKVTREAHQRGLNQNKFNLACRLDFQKISIAEARVQAITLWKPKGTCRMIPVGKGYITIFLDNEEDLNKIWSGGPWVIGKQLLRLSPWSPFFDPEKQQNTHALVWVKFPGLGVEFWEVDTLMVIGRTLGTPIQVDQSSTTMEFGYFAKVLVDIDLAEPTPDKILVDSEATPVLLNNEDALIYVDHATPSHGHVEARGRSASPDNPHQLLKETAIIQLQSALKWADMVEDVERDSALINYEEVRKKSGKNRQVHLMKNTKKKNVISAIHGLAYISARRALWTDMESITNLNLPWLAIVDFNCIRSWDERSGGTGPLPCSITYFNYCIDACSLTESFSSGPKYSWCNNQKGRARILKRLDRALYNNAWISKFDGWSCKYLPKDISDHSALVGSTQCIPKSSNIPFRFLTGWVTVSSFRDLAINSWSESLLGDPLYVLMKKLQRLKAAIKTWKKENLGGLRSQIDTCVAYLADIQI</sequence>
<protein>
    <recommendedName>
        <fullName evidence="1">DUF4283 domain-containing protein</fullName>
    </recommendedName>
</protein>
<feature type="domain" description="DUF4283" evidence="1">
    <location>
        <begin position="68"/>
        <end position="147"/>
    </location>
</feature>
<organism evidence="2 3">
    <name type="scientific">Kingdonia uniflora</name>
    <dbReference type="NCBI Taxonomy" id="39325"/>
    <lineage>
        <taxon>Eukaryota</taxon>
        <taxon>Viridiplantae</taxon>
        <taxon>Streptophyta</taxon>
        <taxon>Embryophyta</taxon>
        <taxon>Tracheophyta</taxon>
        <taxon>Spermatophyta</taxon>
        <taxon>Magnoliopsida</taxon>
        <taxon>Ranunculales</taxon>
        <taxon>Circaeasteraceae</taxon>
        <taxon>Kingdonia</taxon>
    </lineage>
</organism>
<accession>A0A7J7MNQ0</accession>
<evidence type="ECO:0000313" key="2">
    <source>
        <dbReference type="EMBL" id="KAF6156454.1"/>
    </source>
</evidence>
<dbReference type="Pfam" id="PF14111">
    <property type="entry name" value="DUF4283"/>
    <property type="match status" value="1"/>
</dbReference>
<evidence type="ECO:0000259" key="1">
    <source>
        <dbReference type="Pfam" id="PF14111"/>
    </source>
</evidence>
<reference evidence="2 3" key="1">
    <citation type="journal article" date="2020" name="IScience">
        <title>Genome Sequencing of the Endangered Kingdonia uniflora (Circaeasteraceae, Ranunculales) Reveals Potential Mechanisms of Evolutionary Specialization.</title>
        <authorList>
            <person name="Sun Y."/>
            <person name="Deng T."/>
            <person name="Zhang A."/>
            <person name="Moore M.J."/>
            <person name="Landis J.B."/>
            <person name="Lin N."/>
            <person name="Zhang H."/>
            <person name="Zhang X."/>
            <person name="Huang J."/>
            <person name="Zhang X."/>
            <person name="Sun H."/>
            <person name="Wang H."/>
        </authorList>
    </citation>
    <scope>NUCLEOTIDE SEQUENCE [LARGE SCALE GENOMIC DNA]</scope>
    <source>
        <strain evidence="2">TB1705</strain>
        <tissue evidence="2">Leaf</tissue>
    </source>
</reference>
<dbReference type="InterPro" id="IPR040256">
    <property type="entry name" value="At4g02000-like"/>
</dbReference>
<dbReference type="InterPro" id="IPR036691">
    <property type="entry name" value="Endo/exonu/phosph_ase_sf"/>
</dbReference>
<dbReference type="Proteomes" id="UP000541444">
    <property type="component" value="Unassembled WGS sequence"/>
</dbReference>
<dbReference type="OrthoDB" id="1932741at2759"/>
<keyword evidence="3" id="KW-1185">Reference proteome</keyword>
<name>A0A7J7MNQ0_9MAGN</name>
<gene>
    <name evidence="2" type="ORF">GIB67_001497</name>
</gene>
<dbReference type="EMBL" id="JACGCM010001332">
    <property type="protein sequence ID" value="KAF6156454.1"/>
    <property type="molecule type" value="Genomic_DNA"/>
</dbReference>
<dbReference type="SUPFAM" id="SSF56219">
    <property type="entry name" value="DNase I-like"/>
    <property type="match status" value="1"/>
</dbReference>
<dbReference type="InterPro" id="IPR025558">
    <property type="entry name" value="DUF4283"/>
</dbReference>
<dbReference type="Gene3D" id="3.60.10.10">
    <property type="entry name" value="Endonuclease/exonuclease/phosphatase"/>
    <property type="match status" value="1"/>
</dbReference>
<comment type="caution">
    <text evidence="2">The sequence shown here is derived from an EMBL/GenBank/DDBJ whole genome shotgun (WGS) entry which is preliminary data.</text>
</comment>
<dbReference type="AlphaFoldDB" id="A0A7J7MNQ0"/>
<proteinExistence type="predicted"/>
<dbReference type="PANTHER" id="PTHR31286:SF60">
    <property type="entry name" value="PROTEIN, PUTATIVE-RELATED"/>
    <property type="match status" value="1"/>
</dbReference>
<dbReference type="PANTHER" id="PTHR31286">
    <property type="entry name" value="GLYCINE-RICH CELL WALL STRUCTURAL PROTEIN 1.8-LIKE"/>
    <property type="match status" value="1"/>
</dbReference>